<dbReference type="PANTHER" id="PTHR23530">
    <property type="entry name" value="TRANSPORT PROTEIN-RELATED"/>
    <property type="match status" value="1"/>
</dbReference>
<proteinExistence type="predicted"/>
<dbReference type="InterPro" id="IPR053160">
    <property type="entry name" value="MFS_DHA3_Transporter"/>
</dbReference>
<keyword evidence="3 4" id="KW-0472">Membrane</keyword>
<protein>
    <submittedName>
        <fullName evidence="6">MFS transporter</fullName>
    </submittedName>
</protein>
<feature type="transmembrane region" description="Helical" evidence="4">
    <location>
        <begin position="328"/>
        <end position="351"/>
    </location>
</feature>
<keyword evidence="7" id="KW-1185">Reference proteome</keyword>
<feature type="transmembrane region" description="Helical" evidence="4">
    <location>
        <begin position="42"/>
        <end position="64"/>
    </location>
</feature>
<dbReference type="InterPro" id="IPR036259">
    <property type="entry name" value="MFS_trans_sf"/>
</dbReference>
<evidence type="ECO:0000256" key="4">
    <source>
        <dbReference type="SAM" id="Phobius"/>
    </source>
</evidence>
<feature type="transmembrane region" description="Helical" evidence="4">
    <location>
        <begin position="388"/>
        <end position="410"/>
    </location>
</feature>
<feature type="transmembrane region" description="Helical" evidence="4">
    <location>
        <begin position="363"/>
        <end position="382"/>
    </location>
</feature>
<feature type="transmembrane region" description="Helical" evidence="4">
    <location>
        <begin position="143"/>
        <end position="163"/>
    </location>
</feature>
<evidence type="ECO:0000256" key="3">
    <source>
        <dbReference type="ARBA" id="ARBA00023136"/>
    </source>
</evidence>
<dbReference type="InterPro" id="IPR011701">
    <property type="entry name" value="MFS"/>
</dbReference>
<evidence type="ECO:0000313" key="7">
    <source>
        <dbReference type="Proteomes" id="UP001201549"/>
    </source>
</evidence>
<dbReference type="SUPFAM" id="SSF103473">
    <property type="entry name" value="MFS general substrate transporter"/>
    <property type="match status" value="1"/>
</dbReference>
<keyword evidence="1 4" id="KW-0812">Transmembrane</keyword>
<comment type="caution">
    <text evidence="6">The sequence shown here is derived from an EMBL/GenBank/DDBJ whole genome shotgun (WGS) entry which is preliminary data.</text>
</comment>
<keyword evidence="2 4" id="KW-1133">Transmembrane helix</keyword>
<feature type="domain" description="Major facilitator superfamily (MFS) profile" evidence="5">
    <location>
        <begin position="10"/>
        <end position="416"/>
    </location>
</feature>
<organism evidence="6 7">
    <name type="scientific">Shewanella electrica</name>
    <dbReference type="NCBI Taxonomy" id="515560"/>
    <lineage>
        <taxon>Bacteria</taxon>
        <taxon>Pseudomonadati</taxon>
        <taxon>Pseudomonadota</taxon>
        <taxon>Gammaproteobacteria</taxon>
        <taxon>Alteromonadales</taxon>
        <taxon>Shewanellaceae</taxon>
        <taxon>Shewanella</taxon>
    </lineage>
</organism>
<feature type="transmembrane region" description="Helical" evidence="4">
    <location>
        <begin position="183"/>
        <end position="202"/>
    </location>
</feature>
<dbReference type="Pfam" id="PF07690">
    <property type="entry name" value="MFS_1"/>
    <property type="match status" value="1"/>
</dbReference>
<feature type="transmembrane region" description="Helical" evidence="4">
    <location>
        <begin position="232"/>
        <end position="249"/>
    </location>
</feature>
<gene>
    <name evidence="6" type="ORF">L9G74_07240</name>
</gene>
<reference evidence="7" key="1">
    <citation type="submission" date="2023-07" db="EMBL/GenBank/DDBJ databases">
        <title>Shewanella mangrovi sp. nov., an acetaldehyde- degrading bacterium isolated from mangrove sediment.</title>
        <authorList>
            <person name="Liu Y."/>
        </authorList>
    </citation>
    <scope>NUCLEOTIDE SEQUENCE [LARGE SCALE GENOMIC DNA]</scope>
    <source>
        <strain evidence="7">C32</strain>
    </source>
</reference>
<feature type="transmembrane region" description="Helical" evidence="4">
    <location>
        <begin position="301"/>
        <end position="322"/>
    </location>
</feature>
<feature type="transmembrane region" description="Helical" evidence="4">
    <location>
        <begin position="100"/>
        <end position="122"/>
    </location>
</feature>
<dbReference type="PROSITE" id="PS50850">
    <property type="entry name" value="MFS"/>
    <property type="match status" value="1"/>
</dbReference>
<feature type="transmembrane region" description="Helical" evidence="4">
    <location>
        <begin position="12"/>
        <end position="36"/>
    </location>
</feature>
<dbReference type="Gene3D" id="1.20.1250.20">
    <property type="entry name" value="MFS general substrate transporter like domains"/>
    <property type="match status" value="1"/>
</dbReference>
<name>A0ABT2FIT3_9GAMM</name>
<dbReference type="InterPro" id="IPR020846">
    <property type="entry name" value="MFS_dom"/>
</dbReference>
<evidence type="ECO:0000313" key="6">
    <source>
        <dbReference type="EMBL" id="MCS4556226.1"/>
    </source>
</evidence>
<dbReference type="EMBL" id="JAKOGG010000004">
    <property type="protein sequence ID" value="MCS4556226.1"/>
    <property type="molecule type" value="Genomic_DNA"/>
</dbReference>
<dbReference type="RefSeq" id="WP_238895632.1">
    <property type="nucleotide sequence ID" value="NZ_JAKOGG010000004.1"/>
</dbReference>
<evidence type="ECO:0000256" key="2">
    <source>
        <dbReference type="ARBA" id="ARBA00022989"/>
    </source>
</evidence>
<evidence type="ECO:0000256" key="1">
    <source>
        <dbReference type="ARBA" id="ARBA00022692"/>
    </source>
</evidence>
<evidence type="ECO:0000259" key="5">
    <source>
        <dbReference type="PROSITE" id="PS50850"/>
    </source>
</evidence>
<dbReference type="PANTHER" id="PTHR23530:SF1">
    <property type="entry name" value="PERMEASE, MAJOR FACILITATOR SUPERFAMILY-RELATED"/>
    <property type="match status" value="1"/>
</dbReference>
<sequence>MEAVTSIGQFRWRFFIIRAFSGLIMGIIAPVMYLVLQAKGFNMLQIGTLVIVSSISTMVLEVPCGMLSDRLGRKTLFIFGQLSMLLFVLGMYSLNSWGIMLLVMVCAGMSTAMISGTLDALFVEQLKAQQLGSRQLQRGLAHFSLANQMGMLLGALLSGALFADAVLVSSRDSSSNLADYTMNYGLVALLLPLQMLLSGYLLHEATSPSATPVRQGLLPLLQEAWQPLMQQATLRLLLLSSALGATAYISFEKFWQLQLKTLIGEQPLAWLFGALFAGSILLGMAGQAMSPRFCRLFNYNYVAANIAIRLLQAALFAALFWAQHWLSFVLVFALIYWVSALSYSPVMTLFHSEVRDSERSTMLSIRSVFIQLGAVLGVGIAACSAEYGSLRLAFFVSALIYLLSIAVLFAPSLRRLGVRLAEEA</sequence>
<dbReference type="Proteomes" id="UP001201549">
    <property type="component" value="Unassembled WGS sequence"/>
</dbReference>
<accession>A0ABT2FIT3</accession>
<feature type="transmembrane region" description="Helical" evidence="4">
    <location>
        <begin position="76"/>
        <end position="94"/>
    </location>
</feature>
<feature type="transmembrane region" description="Helical" evidence="4">
    <location>
        <begin position="269"/>
        <end position="289"/>
    </location>
</feature>